<name>A0A8K0T2G9_9PEZI</name>
<feature type="region of interest" description="Disordered" evidence="1">
    <location>
        <begin position="528"/>
        <end position="595"/>
    </location>
</feature>
<feature type="compositionally biased region" description="Basic and acidic residues" evidence="1">
    <location>
        <begin position="737"/>
        <end position="748"/>
    </location>
</feature>
<dbReference type="OrthoDB" id="5401902at2759"/>
<keyword evidence="3" id="KW-1185">Reference proteome</keyword>
<organism evidence="2 3">
    <name type="scientific">Plectosphaerella cucumerina</name>
    <dbReference type="NCBI Taxonomy" id="40658"/>
    <lineage>
        <taxon>Eukaryota</taxon>
        <taxon>Fungi</taxon>
        <taxon>Dikarya</taxon>
        <taxon>Ascomycota</taxon>
        <taxon>Pezizomycotina</taxon>
        <taxon>Sordariomycetes</taxon>
        <taxon>Hypocreomycetidae</taxon>
        <taxon>Glomerellales</taxon>
        <taxon>Plectosphaerellaceae</taxon>
        <taxon>Plectosphaerella</taxon>
    </lineage>
</organism>
<protein>
    <submittedName>
        <fullName evidence="2">Uncharacterized protein</fullName>
    </submittedName>
</protein>
<feature type="region of interest" description="Disordered" evidence="1">
    <location>
        <begin position="212"/>
        <end position="253"/>
    </location>
</feature>
<evidence type="ECO:0000256" key="1">
    <source>
        <dbReference type="SAM" id="MobiDB-lite"/>
    </source>
</evidence>
<feature type="compositionally biased region" description="Polar residues" evidence="1">
    <location>
        <begin position="445"/>
        <end position="455"/>
    </location>
</feature>
<dbReference type="EMBL" id="JAGPXD010000007">
    <property type="protein sequence ID" value="KAH7347843.1"/>
    <property type="molecule type" value="Genomic_DNA"/>
</dbReference>
<feature type="compositionally biased region" description="Polar residues" evidence="1">
    <location>
        <begin position="212"/>
        <end position="226"/>
    </location>
</feature>
<sequence length="919" mass="98565">MAPVSYKLEDLLALRGCSEIGFERHFIESMNKRGECAEILRVRHLVCVPVGAADGDSTDQGSSEPMEPIRQQLDGQETDMVKDDSIASEQRRLTAPPEPGSGPKLGFGQFIKSVTSPTNVRVTAGGRIVANTRGTSPTGKMYREKGPGDALVLSRSGSQSGQMVAAVPHGAYMQPQAMYSPYAAFPGAMGFYPPAMQMPMAPMSVGPGTFPSQQGSYFAAPSTNKATGEDDSKAKDQKPTAAPQQTPNGPNYHGPFFPPMMAMPMQMPMQMPVAMMHPQVPFQNHSASVFGYGPGLHAASYGQTTGSVPMSASQFGHFHAVPGMSSAAPSHISSQYPPTHAANAQPMNVPSSSIKLSDVIKKHLEGFREHLKWTTDQVEYNTHQIDEKDMNARILQIREQIATHERRLQEQLEAEQKLSGGDKIARGGRRPDSGSGGAADKFSKPDTTPVANSATHDAKQDRGKTSSITYQEDSNDAVYATYKKDRSRSKVWNMKQRSMHLMGSTDNGESSDTSTAPLHQMSHNIKSEPAKKASGLPMTAALAAPFEPRGHQDHPSQEELGPDPAEKAQTLPWPAAKYASKASKEAAASAPSELGTPYLRGKLRFGVDPLKARDDDYSYPRKLTEEEKKARGYYWGKAPRTVTYGLPRFDGKDFYPPSPVKEVKLISPVKENQGLPLTEPASFGKKPAMPTGSYSDYIPKVASSLDKSSSDIKRTAAGKPTNPYLAIIEGVFQKDEMEAKKAREKRATQSDNINGSAADSNKSLGRNRPTASLISEDPSDSDLAKSTGSAAPITESPGSGEVLLFKGRRHGQRTGNRNGLWSNLNNKTSTNALPGAVSSTNAHGVLPQYAGSAAASLNPAMSVSGGGAPLAPSSSDASSPAKTPAKSPKQAENVANGRQSEYMAKPVLTPILRDTNLRR</sequence>
<feature type="compositionally biased region" description="Basic and acidic residues" evidence="1">
    <location>
        <begin position="548"/>
        <end position="557"/>
    </location>
</feature>
<proteinExistence type="predicted"/>
<feature type="compositionally biased region" description="Polar residues" evidence="1">
    <location>
        <begin position="813"/>
        <end position="836"/>
    </location>
</feature>
<feature type="region of interest" description="Disordered" evidence="1">
    <location>
        <begin position="413"/>
        <end position="470"/>
    </location>
</feature>
<dbReference type="Proteomes" id="UP000813385">
    <property type="component" value="Unassembled WGS sequence"/>
</dbReference>
<feature type="compositionally biased region" description="Low complexity" evidence="1">
    <location>
        <begin position="575"/>
        <end position="590"/>
    </location>
</feature>
<dbReference type="AlphaFoldDB" id="A0A8K0T2G9"/>
<feature type="compositionally biased region" description="Low complexity" evidence="1">
    <location>
        <begin position="869"/>
        <end position="888"/>
    </location>
</feature>
<comment type="caution">
    <text evidence="2">The sequence shown here is derived from an EMBL/GenBank/DDBJ whole genome shotgun (WGS) entry which is preliminary data.</text>
</comment>
<accession>A0A8K0T2G9</accession>
<feature type="region of interest" description="Disordered" evidence="1">
    <location>
        <begin position="54"/>
        <end position="82"/>
    </location>
</feature>
<feature type="region of interest" description="Disordered" evidence="1">
    <location>
        <begin position="858"/>
        <end position="919"/>
    </location>
</feature>
<evidence type="ECO:0000313" key="3">
    <source>
        <dbReference type="Proteomes" id="UP000813385"/>
    </source>
</evidence>
<reference evidence="2" key="1">
    <citation type="journal article" date="2021" name="Nat. Commun.">
        <title>Genetic determinants of endophytism in the Arabidopsis root mycobiome.</title>
        <authorList>
            <person name="Mesny F."/>
            <person name="Miyauchi S."/>
            <person name="Thiergart T."/>
            <person name="Pickel B."/>
            <person name="Atanasova L."/>
            <person name="Karlsson M."/>
            <person name="Huettel B."/>
            <person name="Barry K.W."/>
            <person name="Haridas S."/>
            <person name="Chen C."/>
            <person name="Bauer D."/>
            <person name="Andreopoulos W."/>
            <person name="Pangilinan J."/>
            <person name="LaButti K."/>
            <person name="Riley R."/>
            <person name="Lipzen A."/>
            <person name="Clum A."/>
            <person name="Drula E."/>
            <person name="Henrissat B."/>
            <person name="Kohler A."/>
            <person name="Grigoriev I.V."/>
            <person name="Martin F.M."/>
            <person name="Hacquard S."/>
        </authorList>
    </citation>
    <scope>NUCLEOTIDE SEQUENCE</scope>
    <source>
        <strain evidence="2">MPI-CAGE-AT-0016</strain>
    </source>
</reference>
<evidence type="ECO:0000313" key="2">
    <source>
        <dbReference type="EMBL" id="KAH7347843.1"/>
    </source>
</evidence>
<feature type="compositionally biased region" description="Basic and acidic residues" evidence="1">
    <location>
        <begin position="423"/>
        <end position="432"/>
    </location>
</feature>
<feature type="compositionally biased region" description="Basic and acidic residues" evidence="1">
    <location>
        <begin position="227"/>
        <end position="238"/>
    </location>
</feature>
<feature type="region of interest" description="Disordered" evidence="1">
    <location>
        <begin position="737"/>
        <end position="836"/>
    </location>
</feature>
<feature type="compositionally biased region" description="Polar residues" evidence="1">
    <location>
        <begin position="749"/>
        <end position="773"/>
    </location>
</feature>
<gene>
    <name evidence="2" type="ORF">B0T11DRAFT_360382</name>
</gene>